<evidence type="ECO:0000256" key="2">
    <source>
        <dbReference type="SAM" id="Phobius"/>
    </source>
</evidence>
<keyword evidence="2" id="KW-1133">Transmembrane helix</keyword>
<feature type="compositionally biased region" description="Polar residues" evidence="1">
    <location>
        <begin position="234"/>
        <end position="260"/>
    </location>
</feature>
<keyword evidence="2" id="KW-0472">Membrane</keyword>
<protein>
    <submittedName>
        <fullName evidence="3">Uncharacterized protein</fullName>
    </submittedName>
</protein>
<dbReference type="AlphaFoldDB" id="A0A128A350"/>
<sequence length="405" mass="45180">MKIIASNPLFLITKLSSKTRTFVAVSVIACHGLFLYELLPEYLFSFPTSLYYFVLPVVAIAGVLIGIPKFMAKKSLNQPSQGIDQGIMQTEAPIENISFEAPKQESGMIMTNNPGGMSDIIMPSPVSMPGETTYAPTMVQQPVVDENVLNDMVTRAVDPFQRELVRMQDTVSDVRNEINSIRSTIQDLTLTFETSLTDLKAFQAEIANPLNFMRKYFDSMDIKGLSDPTLPLHTEQSPMHHINNSPENSMPNNAEQQAETSIVTTNSLPTTSTSKQIEDVQSKQEFQESLPFNQLFNGSLTLGKLMSTTTILEEILQTVDRSSIDILIEQCKMMGLRQEDEHVIYNIINLMDQSGLSVKEILIMLYKFGKVMGIADKEADLTYAKIIMNQGKSHGPLMTVESKEN</sequence>
<dbReference type="KEGG" id="ndv:NDEV_0987"/>
<proteinExistence type="predicted"/>
<organism evidence="3 4">
    <name type="scientific">Nitrosotalea devaniterrae</name>
    <dbReference type="NCBI Taxonomy" id="1078905"/>
    <lineage>
        <taxon>Archaea</taxon>
        <taxon>Nitrososphaerota</taxon>
        <taxon>Nitrososphaeria</taxon>
        <taxon>Nitrosotaleales</taxon>
        <taxon>Nitrosotaleaceae</taxon>
        <taxon>Nitrosotalea</taxon>
    </lineage>
</organism>
<name>A0A128A350_9ARCH</name>
<keyword evidence="2" id="KW-0812">Transmembrane</keyword>
<dbReference type="EMBL" id="LN890280">
    <property type="protein sequence ID" value="CUR51752.1"/>
    <property type="molecule type" value="Genomic_DNA"/>
</dbReference>
<accession>A0A128A350</accession>
<feature type="transmembrane region" description="Helical" evidence="2">
    <location>
        <begin position="51"/>
        <end position="71"/>
    </location>
</feature>
<evidence type="ECO:0000313" key="3">
    <source>
        <dbReference type="EMBL" id="CUR51752.1"/>
    </source>
</evidence>
<keyword evidence="4" id="KW-1185">Reference proteome</keyword>
<feature type="transmembrane region" description="Helical" evidence="2">
    <location>
        <begin position="21"/>
        <end position="39"/>
    </location>
</feature>
<reference evidence="4" key="1">
    <citation type="submission" date="2015-10" db="EMBL/GenBank/DDBJ databases">
        <authorList>
            <person name="Lehtovirta-Morley L.E."/>
            <person name="Vieille C."/>
        </authorList>
    </citation>
    <scope>NUCLEOTIDE SEQUENCE [LARGE SCALE GENOMIC DNA]</scope>
</reference>
<evidence type="ECO:0000313" key="4">
    <source>
        <dbReference type="Proteomes" id="UP000196239"/>
    </source>
</evidence>
<feature type="region of interest" description="Disordered" evidence="1">
    <location>
        <begin position="228"/>
        <end position="260"/>
    </location>
</feature>
<evidence type="ECO:0000256" key="1">
    <source>
        <dbReference type="SAM" id="MobiDB-lite"/>
    </source>
</evidence>
<gene>
    <name evidence="3" type="ORF">NDEV_0987</name>
</gene>
<dbReference type="Proteomes" id="UP000196239">
    <property type="component" value="Chromosome 1"/>
</dbReference>